<accession>A0A8I3XEV3</accession>
<name>A0A8I3XEV3_CALJA</name>
<protein>
    <submittedName>
        <fullName evidence="1">Uncharacterized protein</fullName>
    </submittedName>
</protein>
<evidence type="ECO:0000313" key="2">
    <source>
        <dbReference type="Proteomes" id="UP000008225"/>
    </source>
</evidence>
<dbReference type="Proteomes" id="UP000008225">
    <property type="component" value="Chromosome 2"/>
</dbReference>
<keyword evidence="2" id="KW-1185">Reference proteome</keyword>
<dbReference type="Ensembl" id="ENSCJAT00000123596.1">
    <property type="protein sequence ID" value="ENSCJAP00000093731.1"/>
    <property type="gene ID" value="ENSCJAG00000070708.1"/>
</dbReference>
<proteinExistence type="predicted"/>
<dbReference type="AlphaFoldDB" id="A0A8I3XEV3"/>
<reference evidence="1" key="2">
    <citation type="submission" date="2025-08" db="UniProtKB">
        <authorList>
            <consortium name="Ensembl"/>
        </authorList>
    </citation>
    <scope>IDENTIFICATION</scope>
</reference>
<organism evidence="1 2">
    <name type="scientific">Callithrix jacchus</name>
    <name type="common">White-tufted-ear marmoset</name>
    <name type="synonym">Simia Jacchus</name>
    <dbReference type="NCBI Taxonomy" id="9483"/>
    <lineage>
        <taxon>Eukaryota</taxon>
        <taxon>Metazoa</taxon>
        <taxon>Chordata</taxon>
        <taxon>Craniata</taxon>
        <taxon>Vertebrata</taxon>
        <taxon>Euteleostomi</taxon>
        <taxon>Mammalia</taxon>
        <taxon>Eutheria</taxon>
        <taxon>Euarchontoglires</taxon>
        <taxon>Primates</taxon>
        <taxon>Haplorrhini</taxon>
        <taxon>Platyrrhini</taxon>
        <taxon>Cebidae</taxon>
        <taxon>Callitrichinae</taxon>
        <taxon>Callithrix</taxon>
        <taxon>Callithrix</taxon>
    </lineage>
</organism>
<evidence type="ECO:0000313" key="1">
    <source>
        <dbReference type="Ensembl" id="ENSCJAP00000093731.1"/>
    </source>
</evidence>
<reference evidence="1" key="3">
    <citation type="submission" date="2025-09" db="UniProtKB">
        <authorList>
            <consortium name="Ensembl"/>
        </authorList>
    </citation>
    <scope>IDENTIFICATION</scope>
</reference>
<sequence>MAKPWPPAHGLDQGLVLKQMQKLEPSSACLETVSLLPTNSPVRTPPPRLCSSRGVCVPQLCLKGFFVVFFFETESLSAAQVGMQWRDLGLLQPLPPRFKQFPCLSLPSSWDYRCATPHLANVFIFCRYSISLCCPN</sequence>
<reference evidence="1 2" key="1">
    <citation type="submission" date="2009-03" db="EMBL/GenBank/DDBJ databases">
        <authorList>
            <person name="Warren W."/>
            <person name="Ye L."/>
            <person name="Minx P."/>
            <person name="Worley K."/>
            <person name="Gibbs R."/>
            <person name="Wilson R.K."/>
        </authorList>
    </citation>
    <scope>NUCLEOTIDE SEQUENCE [LARGE SCALE GENOMIC DNA]</scope>
</reference>
<dbReference type="GeneTree" id="ENSGT00940000161627"/>
<dbReference type="PANTHER" id="PTHR46254:SF6">
    <property type="entry name" value="HIGH MOBILITY GROUP AT-HOOK 2"/>
    <property type="match status" value="1"/>
</dbReference>
<dbReference type="PANTHER" id="PTHR46254">
    <property type="entry name" value="PROTEIN GVQW1-RELATED"/>
    <property type="match status" value="1"/>
</dbReference>